<evidence type="ECO:0000313" key="10">
    <source>
        <dbReference type="Proteomes" id="UP000198287"/>
    </source>
</evidence>
<keyword evidence="5 7" id="KW-1133">Transmembrane helix</keyword>
<dbReference type="GO" id="GO:0005524">
    <property type="term" value="F:ATP binding"/>
    <property type="evidence" value="ECO:0007669"/>
    <property type="project" value="UniProtKB-KW"/>
</dbReference>
<dbReference type="GO" id="GO:0140359">
    <property type="term" value="F:ABC-type transporter activity"/>
    <property type="evidence" value="ECO:0007669"/>
    <property type="project" value="InterPro"/>
</dbReference>
<proteinExistence type="predicted"/>
<evidence type="ECO:0000256" key="7">
    <source>
        <dbReference type="SAM" id="Phobius"/>
    </source>
</evidence>
<dbReference type="InterPro" id="IPR003593">
    <property type="entry name" value="AAA+_ATPase"/>
</dbReference>
<evidence type="ECO:0000256" key="3">
    <source>
        <dbReference type="ARBA" id="ARBA00022741"/>
    </source>
</evidence>
<evidence type="ECO:0000256" key="1">
    <source>
        <dbReference type="ARBA" id="ARBA00004141"/>
    </source>
</evidence>
<dbReference type="Proteomes" id="UP000198287">
    <property type="component" value="Unassembled WGS sequence"/>
</dbReference>
<dbReference type="SMART" id="SM00382">
    <property type="entry name" value="AAA"/>
    <property type="match status" value="1"/>
</dbReference>
<evidence type="ECO:0000256" key="6">
    <source>
        <dbReference type="ARBA" id="ARBA00023136"/>
    </source>
</evidence>
<evidence type="ECO:0000256" key="5">
    <source>
        <dbReference type="ARBA" id="ARBA00022989"/>
    </source>
</evidence>
<organism evidence="9 10">
    <name type="scientific">Folsomia candida</name>
    <name type="common">Springtail</name>
    <dbReference type="NCBI Taxonomy" id="158441"/>
    <lineage>
        <taxon>Eukaryota</taxon>
        <taxon>Metazoa</taxon>
        <taxon>Ecdysozoa</taxon>
        <taxon>Arthropoda</taxon>
        <taxon>Hexapoda</taxon>
        <taxon>Collembola</taxon>
        <taxon>Entomobryomorpha</taxon>
        <taxon>Isotomoidea</taxon>
        <taxon>Isotomidae</taxon>
        <taxon>Proisotominae</taxon>
        <taxon>Folsomia</taxon>
    </lineage>
</organism>
<dbReference type="PANTHER" id="PTHR43038:SF3">
    <property type="entry name" value="ABC TRANSPORTER G FAMILY MEMBER 20 ISOFORM X1"/>
    <property type="match status" value="1"/>
</dbReference>
<dbReference type="OrthoDB" id="10255969at2759"/>
<dbReference type="EMBL" id="LNIX01000068">
    <property type="protein sequence ID" value="OXA36937.1"/>
    <property type="molecule type" value="Genomic_DNA"/>
</dbReference>
<feature type="transmembrane region" description="Helical" evidence="7">
    <location>
        <begin position="521"/>
        <end position="542"/>
    </location>
</feature>
<evidence type="ECO:0000256" key="2">
    <source>
        <dbReference type="ARBA" id="ARBA00022692"/>
    </source>
</evidence>
<feature type="domain" description="ABC transporter" evidence="8">
    <location>
        <begin position="40"/>
        <end position="265"/>
    </location>
</feature>
<dbReference type="SUPFAM" id="SSF52540">
    <property type="entry name" value="P-loop containing nucleoside triphosphate hydrolases"/>
    <property type="match status" value="1"/>
</dbReference>
<reference evidence="9 10" key="1">
    <citation type="submission" date="2015-12" db="EMBL/GenBank/DDBJ databases">
        <title>The genome of Folsomia candida.</title>
        <authorList>
            <person name="Faddeeva A."/>
            <person name="Derks M.F."/>
            <person name="Anvar Y."/>
            <person name="Smit S."/>
            <person name="Van Straalen N."/>
            <person name="Roelofs D."/>
        </authorList>
    </citation>
    <scope>NUCLEOTIDE SEQUENCE [LARGE SCALE GENOMIC DNA]</scope>
    <source>
        <strain evidence="9 10">VU population</strain>
        <tissue evidence="9">Whole body</tissue>
    </source>
</reference>
<dbReference type="PANTHER" id="PTHR43038">
    <property type="entry name" value="ATP-BINDING CASSETTE, SUB-FAMILY H, MEMBER 1"/>
    <property type="match status" value="1"/>
</dbReference>
<dbReference type="GO" id="GO:0016887">
    <property type="term" value="F:ATP hydrolysis activity"/>
    <property type="evidence" value="ECO:0007669"/>
    <property type="project" value="InterPro"/>
</dbReference>
<gene>
    <name evidence="9" type="ORF">Fcan01_28289</name>
</gene>
<keyword evidence="10" id="KW-1185">Reference proteome</keyword>
<sequence>MKPHFIKCMVRPGTALRAVRPGNHYPVKSTFIAALSAMSISIINGFKRFGSGTLVLNDINVNVSSGKIYGLIGASGCGKTTLLSCIVGLHRLDSGQVTVHSESRPDNLGNFCGYMPQETALLDVLTIREVLKYFGLLYGMKTQDIESRTHFLSEILDLYQLDAVINTLSGGQKRRVSMAAAMIHNPPLLVLGEPCVGLDPLLRQRLYLGQLGVPIICVFIAQNIIGCEPRGIPTSVIYNNANLTEFNNICKDTDRYSNSSSECFSNIGICNFLDKLADKFNLIPTESYEDGIEQIKSGETVLLINFPTNYETHFKNRLAYLHYSSNETVQGSTTSVRMIESGSIISVWARKTIFEQYILYVSNALSSCSISDHIIKPPLHFREIYGSLEALMFVLPMCIAVIWVEDKVSGLEDRDYVTGVSLWHRLLANAVTQSFVIFAQIGIFFALFCGVYGMVICGSWVLAVGLVYMIALCGMTIGILYSTKMGALLVRQIFEWMPLTRTIEALRSICTRGWDLSHPTVWTGFLPAMGWILISIMLSFLASRTRYK</sequence>
<protein>
    <submittedName>
        <fullName evidence="9">ABC transporter G family member 20</fullName>
    </submittedName>
</protein>
<dbReference type="Pfam" id="PF12698">
    <property type="entry name" value="ABC2_membrane_3"/>
    <property type="match status" value="1"/>
</dbReference>
<dbReference type="PROSITE" id="PS00211">
    <property type="entry name" value="ABC_TRANSPORTER_1"/>
    <property type="match status" value="1"/>
</dbReference>
<dbReference type="InterPro" id="IPR013525">
    <property type="entry name" value="ABC2_TM"/>
</dbReference>
<feature type="transmembrane region" description="Helical" evidence="7">
    <location>
        <begin position="430"/>
        <end position="453"/>
    </location>
</feature>
<dbReference type="Pfam" id="PF00005">
    <property type="entry name" value="ABC_tran"/>
    <property type="match status" value="1"/>
</dbReference>
<name>A0A226CWN9_FOLCA</name>
<keyword evidence="2 7" id="KW-0812">Transmembrane</keyword>
<keyword evidence="3" id="KW-0547">Nucleotide-binding</keyword>
<dbReference type="Gene3D" id="3.40.50.300">
    <property type="entry name" value="P-loop containing nucleotide triphosphate hydrolases"/>
    <property type="match status" value="1"/>
</dbReference>
<evidence type="ECO:0000256" key="4">
    <source>
        <dbReference type="ARBA" id="ARBA00022840"/>
    </source>
</evidence>
<comment type="caution">
    <text evidence="9">The sequence shown here is derived from an EMBL/GenBank/DDBJ whole genome shotgun (WGS) entry which is preliminary data.</text>
</comment>
<dbReference type="InterPro" id="IPR027417">
    <property type="entry name" value="P-loop_NTPase"/>
</dbReference>
<dbReference type="InterPro" id="IPR017871">
    <property type="entry name" value="ABC_transporter-like_CS"/>
</dbReference>
<dbReference type="PROSITE" id="PS50893">
    <property type="entry name" value="ABC_TRANSPORTER_2"/>
    <property type="match status" value="1"/>
</dbReference>
<feature type="transmembrane region" description="Helical" evidence="7">
    <location>
        <begin position="460"/>
        <end position="481"/>
    </location>
</feature>
<dbReference type="AlphaFoldDB" id="A0A226CWN9"/>
<keyword evidence="6 7" id="KW-0472">Membrane</keyword>
<dbReference type="InterPro" id="IPR003439">
    <property type="entry name" value="ABC_transporter-like_ATP-bd"/>
</dbReference>
<accession>A0A226CWN9</accession>
<evidence type="ECO:0000313" key="9">
    <source>
        <dbReference type="EMBL" id="OXA36937.1"/>
    </source>
</evidence>
<evidence type="ECO:0000259" key="8">
    <source>
        <dbReference type="PROSITE" id="PS50893"/>
    </source>
</evidence>
<dbReference type="GO" id="GO:0016020">
    <property type="term" value="C:membrane"/>
    <property type="evidence" value="ECO:0007669"/>
    <property type="project" value="UniProtKB-SubCell"/>
</dbReference>
<comment type="subcellular location">
    <subcellularLocation>
        <location evidence="1">Membrane</location>
        <topology evidence="1">Multi-pass membrane protein</topology>
    </subcellularLocation>
</comment>
<keyword evidence="4" id="KW-0067">ATP-binding</keyword>
<dbReference type="CDD" id="cd03230">
    <property type="entry name" value="ABC_DR_subfamily_A"/>
    <property type="match status" value="1"/>
</dbReference>